<dbReference type="EMBL" id="CP043499">
    <property type="protein sequence ID" value="QFY63433.1"/>
    <property type="molecule type" value="Genomic_DNA"/>
</dbReference>
<geneLocation type="plasmid" evidence="1 2">
    <name>unnamed</name>
</geneLocation>
<dbReference type="Gene3D" id="6.10.250.730">
    <property type="match status" value="1"/>
</dbReference>
<dbReference type="Pfam" id="PF06169">
    <property type="entry name" value="DUF982"/>
    <property type="match status" value="1"/>
</dbReference>
<dbReference type="AlphaFoldDB" id="A0A5Q0CDI9"/>
<organism evidence="1 2">
    <name type="scientific">Rhizobium grahamii</name>
    <dbReference type="NCBI Taxonomy" id="1120045"/>
    <lineage>
        <taxon>Bacteria</taxon>
        <taxon>Pseudomonadati</taxon>
        <taxon>Pseudomonadota</taxon>
        <taxon>Alphaproteobacteria</taxon>
        <taxon>Hyphomicrobiales</taxon>
        <taxon>Rhizobiaceae</taxon>
        <taxon>Rhizobium/Agrobacterium group</taxon>
        <taxon>Rhizobium</taxon>
    </lineage>
</organism>
<dbReference type="RefSeq" id="WP_153273397.1">
    <property type="nucleotide sequence ID" value="NZ_CP043499.1"/>
</dbReference>
<proteinExistence type="predicted"/>
<accession>A0A5Q0CDI9</accession>
<keyword evidence="2" id="KW-1185">Reference proteome</keyword>
<keyword evidence="1" id="KW-0614">Plasmid</keyword>
<dbReference type="KEGG" id="rgr:FZ934_24575"/>
<dbReference type="InterPro" id="IPR010385">
    <property type="entry name" value="DUF982"/>
</dbReference>
<dbReference type="OrthoDB" id="8401794at2"/>
<protein>
    <submittedName>
        <fullName evidence="1">DUF982 domain-containing protein</fullName>
    </submittedName>
</protein>
<gene>
    <name evidence="1" type="ORF">FZ934_24575</name>
</gene>
<evidence type="ECO:0000313" key="2">
    <source>
        <dbReference type="Proteomes" id="UP000326881"/>
    </source>
</evidence>
<evidence type="ECO:0000313" key="1">
    <source>
        <dbReference type="EMBL" id="QFY63433.1"/>
    </source>
</evidence>
<sequence>MDKKWTKPLSYALPQTGDFKTIGSVGEAMVALRSNWPVVAGRQLREARKICIEALEGKRPPAEARRAFIAAAVEAHVFVKEK</sequence>
<dbReference type="Proteomes" id="UP000326881">
    <property type="component" value="Plasmid unnamed"/>
</dbReference>
<name>A0A5Q0CDI9_9HYPH</name>
<reference evidence="1 2" key="1">
    <citation type="submission" date="2019-08" db="EMBL/GenBank/DDBJ databases">
        <title>Prosopis cineraria nodule microbiome.</title>
        <authorList>
            <person name="Ali R."/>
            <person name="Chaluvadi S.R."/>
            <person name="Wang X."/>
        </authorList>
    </citation>
    <scope>NUCLEOTIDE SEQUENCE [LARGE SCALE GENOMIC DNA]</scope>
    <source>
        <strain evidence="1 2">BG7</strain>
        <plasmid evidence="1 2">unnamed</plasmid>
    </source>
</reference>